<feature type="binding site" evidence="9">
    <location>
        <position position="139"/>
    </location>
    <ligand>
        <name>4-amino-2-methyl-5-(diphosphooxymethyl)pyrimidine</name>
        <dbReference type="ChEBI" id="CHEBI:57841"/>
    </ligand>
</feature>
<comment type="catalytic activity">
    <reaction evidence="8 9 10">
        <text>2-[(2R,5Z)-2-carboxy-4-methylthiazol-5(2H)-ylidene]ethyl phosphate + 4-amino-2-methyl-5-(diphosphooxymethyl)pyrimidine + 2 H(+) = thiamine phosphate + CO2 + diphosphate</text>
        <dbReference type="Rhea" id="RHEA:47844"/>
        <dbReference type="ChEBI" id="CHEBI:15378"/>
        <dbReference type="ChEBI" id="CHEBI:16526"/>
        <dbReference type="ChEBI" id="CHEBI:33019"/>
        <dbReference type="ChEBI" id="CHEBI:37575"/>
        <dbReference type="ChEBI" id="CHEBI:57841"/>
        <dbReference type="ChEBI" id="CHEBI:62899"/>
        <dbReference type="EC" id="2.5.1.3"/>
    </reaction>
</comment>
<feature type="domain" description="Thiamine phosphate synthase/TenI" evidence="12">
    <location>
        <begin position="9"/>
        <end position="189"/>
    </location>
</feature>
<dbReference type="RefSeq" id="WP_169259031.1">
    <property type="nucleotide sequence ID" value="NZ_WTVQ01000004.1"/>
</dbReference>
<evidence type="ECO:0000256" key="11">
    <source>
        <dbReference type="RuleBase" id="RU004253"/>
    </source>
</evidence>
<name>A0ABX1Q683_9RHOO</name>
<accession>A0ABX1Q683</accession>
<evidence type="ECO:0000256" key="8">
    <source>
        <dbReference type="ARBA" id="ARBA00047883"/>
    </source>
</evidence>
<comment type="caution">
    <text evidence="13">The sequence shown here is derived from an EMBL/GenBank/DDBJ whole genome shotgun (WGS) entry which is preliminary data.</text>
</comment>
<comment type="similarity">
    <text evidence="9 10">Belongs to the thiamine-phosphate synthase family.</text>
</comment>
<reference evidence="13 14" key="1">
    <citation type="submission" date="2019-12" db="EMBL/GenBank/DDBJ databases">
        <title>Comparative genomics gives insights into the taxonomy of the Azoarcus-Aromatoleum group and reveals separate origins of nif in the plant-associated Azoarcus and non-plant-associated Aromatoleum sub-groups.</title>
        <authorList>
            <person name="Lafos M."/>
            <person name="Maluk M."/>
            <person name="Batista M."/>
            <person name="Junghare M."/>
            <person name="Carmona M."/>
            <person name="Faoro H."/>
            <person name="Cruz L.M."/>
            <person name="Battistoni F."/>
            <person name="De Souza E."/>
            <person name="Pedrosa F."/>
            <person name="Chen W.-M."/>
            <person name="Poole P.S."/>
            <person name="Dixon R.A."/>
            <person name="James E.K."/>
        </authorList>
    </citation>
    <scope>NUCLEOTIDE SEQUENCE [LARGE SCALE GENOMIC DNA]</scope>
    <source>
        <strain evidence="13 14">22Lin</strain>
    </source>
</reference>
<dbReference type="EMBL" id="WTVQ01000004">
    <property type="protein sequence ID" value="NMG73884.1"/>
    <property type="molecule type" value="Genomic_DNA"/>
</dbReference>
<feature type="binding site" evidence="9">
    <location>
        <position position="71"/>
    </location>
    <ligand>
        <name>Mg(2+)</name>
        <dbReference type="ChEBI" id="CHEBI:18420"/>
    </ligand>
</feature>
<comment type="catalytic activity">
    <reaction evidence="7 9 10">
        <text>2-(2-carboxy-4-methylthiazol-5-yl)ethyl phosphate + 4-amino-2-methyl-5-(diphosphooxymethyl)pyrimidine + 2 H(+) = thiamine phosphate + CO2 + diphosphate</text>
        <dbReference type="Rhea" id="RHEA:47848"/>
        <dbReference type="ChEBI" id="CHEBI:15378"/>
        <dbReference type="ChEBI" id="CHEBI:16526"/>
        <dbReference type="ChEBI" id="CHEBI:33019"/>
        <dbReference type="ChEBI" id="CHEBI:37575"/>
        <dbReference type="ChEBI" id="CHEBI:57841"/>
        <dbReference type="ChEBI" id="CHEBI:62890"/>
        <dbReference type="EC" id="2.5.1.3"/>
    </reaction>
</comment>
<dbReference type="PANTHER" id="PTHR20857">
    <property type="entry name" value="THIAMINE-PHOSPHATE PYROPHOSPHORYLASE"/>
    <property type="match status" value="1"/>
</dbReference>
<dbReference type="HAMAP" id="MF_00097">
    <property type="entry name" value="TMP_synthase"/>
    <property type="match status" value="1"/>
</dbReference>
<dbReference type="EC" id="2.5.1.3" evidence="9"/>
<feature type="binding site" evidence="9">
    <location>
        <position position="90"/>
    </location>
    <ligand>
        <name>Mg(2+)</name>
        <dbReference type="ChEBI" id="CHEBI:18420"/>
    </ligand>
</feature>
<dbReference type="InterPro" id="IPR022998">
    <property type="entry name" value="ThiamineP_synth_TenI"/>
</dbReference>
<comment type="function">
    <text evidence="9">Condenses 4-methyl-5-(beta-hydroxyethyl)thiazole monophosphate (THZ-P) and 2-methyl-4-amino-5-hydroxymethyl pyrimidine pyrophosphate (HMP-PP) to form thiamine monophosphate (TMP).</text>
</comment>
<evidence type="ECO:0000256" key="4">
    <source>
        <dbReference type="ARBA" id="ARBA00022842"/>
    </source>
</evidence>
<evidence type="ECO:0000256" key="1">
    <source>
        <dbReference type="ARBA" id="ARBA00005165"/>
    </source>
</evidence>
<dbReference type="SUPFAM" id="SSF51391">
    <property type="entry name" value="Thiamin phosphate synthase"/>
    <property type="match status" value="1"/>
</dbReference>
<keyword evidence="14" id="KW-1185">Reference proteome</keyword>
<evidence type="ECO:0000256" key="10">
    <source>
        <dbReference type="RuleBase" id="RU003826"/>
    </source>
</evidence>
<keyword evidence="2 9" id="KW-0808">Transferase</keyword>
<keyword evidence="4 9" id="KW-0460">Magnesium</keyword>
<evidence type="ECO:0000259" key="12">
    <source>
        <dbReference type="Pfam" id="PF02581"/>
    </source>
</evidence>
<evidence type="ECO:0000313" key="13">
    <source>
        <dbReference type="EMBL" id="NMG73884.1"/>
    </source>
</evidence>
<comment type="catalytic activity">
    <reaction evidence="6 9 10">
        <text>4-methyl-5-(2-phosphooxyethyl)-thiazole + 4-amino-2-methyl-5-(diphosphooxymethyl)pyrimidine + H(+) = thiamine phosphate + diphosphate</text>
        <dbReference type="Rhea" id="RHEA:22328"/>
        <dbReference type="ChEBI" id="CHEBI:15378"/>
        <dbReference type="ChEBI" id="CHEBI:33019"/>
        <dbReference type="ChEBI" id="CHEBI:37575"/>
        <dbReference type="ChEBI" id="CHEBI:57841"/>
        <dbReference type="ChEBI" id="CHEBI:58296"/>
        <dbReference type="EC" id="2.5.1.3"/>
    </reaction>
</comment>
<dbReference type="GO" id="GO:0004789">
    <property type="term" value="F:thiamine-phosphate diphosphorylase activity"/>
    <property type="evidence" value="ECO:0007669"/>
    <property type="project" value="UniProtKB-EC"/>
</dbReference>
<organism evidence="13 14">
    <name type="scientific">Aromatoleum diolicum</name>
    <dbReference type="NCBI Taxonomy" id="75796"/>
    <lineage>
        <taxon>Bacteria</taxon>
        <taxon>Pseudomonadati</taxon>
        <taxon>Pseudomonadota</taxon>
        <taxon>Betaproteobacteria</taxon>
        <taxon>Rhodocyclales</taxon>
        <taxon>Rhodocyclaceae</taxon>
        <taxon>Aromatoleum</taxon>
    </lineage>
</organism>
<feature type="binding site" evidence="9">
    <location>
        <begin position="38"/>
        <end position="42"/>
    </location>
    <ligand>
        <name>4-amino-2-methyl-5-(diphosphooxymethyl)pyrimidine</name>
        <dbReference type="ChEBI" id="CHEBI:57841"/>
    </ligand>
</feature>
<comment type="cofactor">
    <cofactor evidence="9">
        <name>Mg(2+)</name>
        <dbReference type="ChEBI" id="CHEBI:18420"/>
    </cofactor>
    <text evidence="9">Binds 1 Mg(2+) ion per subunit.</text>
</comment>
<evidence type="ECO:0000256" key="3">
    <source>
        <dbReference type="ARBA" id="ARBA00022723"/>
    </source>
</evidence>
<feature type="binding site" evidence="9">
    <location>
        <begin position="186"/>
        <end position="187"/>
    </location>
    <ligand>
        <name>2-[(2R,5Z)-2-carboxy-4-methylthiazol-5(2H)-ylidene]ethyl phosphate</name>
        <dbReference type="ChEBI" id="CHEBI:62899"/>
    </ligand>
</feature>
<evidence type="ECO:0000256" key="7">
    <source>
        <dbReference type="ARBA" id="ARBA00047851"/>
    </source>
</evidence>
<evidence type="ECO:0000256" key="5">
    <source>
        <dbReference type="ARBA" id="ARBA00022977"/>
    </source>
</evidence>
<sequence>MPERQLRGLYLVTPDTADSGALLALVERALRGRPALLQYRSKQADAALRHEQAQAVATLCRQAGVRFIVNDSLELALATGADGVHLGRDDGELRAARQALGAKRLLGVTCYNEWSRAKEAVAAGADYVAFGAVFASPTKPAAVHAPLDLLTRARRELGVPVSAIGGITLNNAPEAIAAGADLLAVISDVFDDPDPGARAAAYGAAFRGAPAAAAT</sequence>
<dbReference type="PANTHER" id="PTHR20857:SF15">
    <property type="entry name" value="THIAMINE-PHOSPHATE SYNTHASE"/>
    <property type="match status" value="1"/>
</dbReference>
<dbReference type="InterPro" id="IPR036206">
    <property type="entry name" value="ThiamineP_synth_sf"/>
</dbReference>
<proteinExistence type="inferred from homology"/>
<gene>
    <name evidence="9" type="primary">thiE</name>
    <name evidence="13" type="ORF">GPA25_03835</name>
</gene>
<feature type="binding site" evidence="9">
    <location>
        <position position="109"/>
    </location>
    <ligand>
        <name>4-amino-2-methyl-5-(diphosphooxymethyl)pyrimidine</name>
        <dbReference type="ChEBI" id="CHEBI:57841"/>
    </ligand>
</feature>
<keyword evidence="3 9" id="KW-0479">Metal-binding</keyword>
<feature type="binding site" evidence="9">
    <location>
        <position position="166"/>
    </location>
    <ligand>
        <name>2-[(2R,5Z)-2-carboxy-4-methylthiazol-5(2H)-ylidene]ethyl phosphate</name>
        <dbReference type="ChEBI" id="CHEBI:62899"/>
    </ligand>
</feature>
<evidence type="ECO:0000256" key="6">
    <source>
        <dbReference type="ARBA" id="ARBA00047334"/>
    </source>
</evidence>
<feature type="binding site" evidence="9">
    <location>
        <position position="70"/>
    </location>
    <ligand>
        <name>4-amino-2-methyl-5-(diphosphooxymethyl)pyrimidine</name>
        <dbReference type="ChEBI" id="CHEBI:57841"/>
    </ligand>
</feature>
<keyword evidence="5 9" id="KW-0784">Thiamine biosynthesis</keyword>
<protein>
    <recommendedName>
        <fullName evidence="9">Thiamine-phosphate synthase</fullName>
        <shortName evidence="9">TP synthase</shortName>
        <shortName evidence="9">TPS</shortName>
        <ecNumber evidence="9">2.5.1.3</ecNumber>
    </recommendedName>
    <alternativeName>
        <fullName evidence="9">Thiamine-phosphate pyrophosphorylase</fullName>
        <shortName evidence="9">TMP pyrophosphorylase</shortName>
        <shortName evidence="9">TMP-PPase</shortName>
    </alternativeName>
</protein>
<comment type="pathway">
    <text evidence="1 9 11">Cofactor biosynthesis; thiamine diphosphate biosynthesis; thiamine phosphate from 4-amino-2-methyl-5-diphosphomethylpyrimidine and 4-methyl-5-(2-phosphoethyl)-thiazole: step 1/1.</text>
</comment>
<dbReference type="InterPro" id="IPR013785">
    <property type="entry name" value="Aldolase_TIM"/>
</dbReference>
<dbReference type="Gene3D" id="3.20.20.70">
    <property type="entry name" value="Aldolase class I"/>
    <property type="match status" value="1"/>
</dbReference>
<evidence type="ECO:0000256" key="9">
    <source>
        <dbReference type="HAMAP-Rule" id="MF_00097"/>
    </source>
</evidence>
<dbReference type="Proteomes" id="UP000648984">
    <property type="component" value="Unassembled WGS sequence"/>
</dbReference>
<dbReference type="InterPro" id="IPR034291">
    <property type="entry name" value="TMP_synthase"/>
</dbReference>
<feature type="binding site" evidence="9">
    <location>
        <begin position="136"/>
        <end position="138"/>
    </location>
    <ligand>
        <name>2-[(2R,5Z)-2-carboxy-4-methylthiazol-5(2H)-ylidene]ethyl phosphate</name>
        <dbReference type="ChEBI" id="CHEBI:62899"/>
    </ligand>
</feature>
<evidence type="ECO:0000256" key="2">
    <source>
        <dbReference type="ARBA" id="ARBA00022679"/>
    </source>
</evidence>
<dbReference type="Pfam" id="PF02581">
    <property type="entry name" value="TMP-TENI"/>
    <property type="match status" value="1"/>
</dbReference>
<dbReference type="CDD" id="cd00564">
    <property type="entry name" value="TMP_TenI"/>
    <property type="match status" value="1"/>
</dbReference>
<evidence type="ECO:0000313" key="14">
    <source>
        <dbReference type="Proteomes" id="UP000648984"/>
    </source>
</evidence>
<dbReference type="NCBIfam" id="TIGR00693">
    <property type="entry name" value="thiE"/>
    <property type="match status" value="1"/>
</dbReference>